<feature type="transmembrane region" description="Helical" evidence="2">
    <location>
        <begin position="52"/>
        <end position="74"/>
    </location>
</feature>
<comment type="caution">
    <text evidence="3">The sequence shown here is derived from an EMBL/GenBank/DDBJ whole genome shotgun (WGS) entry which is preliminary data.</text>
</comment>
<keyword evidence="3" id="KW-0132">Cell division</keyword>
<dbReference type="GO" id="GO:0016020">
    <property type="term" value="C:membrane"/>
    <property type="evidence" value="ECO:0007669"/>
    <property type="project" value="InterPro"/>
</dbReference>
<dbReference type="eggNOG" id="COG0762">
    <property type="taxonomic scope" value="Bacteria"/>
</dbReference>
<dbReference type="InterPro" id="IPR003425">
    <property type="entry name" value="CCB3/YggT"/>
</dbReference>
<comment type="similarity">
    <text evidence="1">Belongs to the YggT family.</text>
</comment>
<reference evidence="4" key="1">
    <citation type="journal article" date="2014" name="Sci. Data">
        <title>Genomes of diverse isolates of the marine cyanobacterium Prochlorococcus.</title>
        <authorList>
            <person name="Biller S."/>
            <person name="Berube P."/>
            <person name="Thompson J."/>
            <person name="Kelly L."/>
            <person name="Roggensack S."/>
            <person name="Awad L."/>
            <person name="Roache-Johnson K."/>
            <person name="Ding H."/>
            <person name="Giovannoni S.J."/>
            <person name="Moore L.R."/>
            <person name="Chisholm S.W."/>
        </authorList>
    </citation>
    <scope>NUCLEOTIDE SEQUENCE [LARGE SCALE GENOMIC DNA]</scope>
    <source>
        <strain evidence="4">MIT 9201</strain>
    </source>
</reference>
<proteinExistence type="inferred from homology"/>
<dbReference type="EMBL" id="JNAL01000005">
    <property type="protein sequence ID" value="KGF97737.1"/>
    <property type="molecule type" value="Genomic_DNA"/>
</dbReference>
<dbReference type="PANTHER" id="PTHR33219">
    <property type="entry name" value="YLMG HOMOLOG PROTEIN 2, CHLOROPLASTIC"/>
    <property type="match status" value="1"/>
</dbReference>
<feature type="transmembrane region" description="Helical" evidence="2">
    <location>
        <begin position="12"/>
        <end position="32"/>
    </location>
</feature>
<dbReference type="PANTHER" id="PTHR33219:SF14">
    <property type="entry name" value="PROTEIN COFACTOR ASSEMBLY OF COMPLEX C SUBUNIT B CCB3, CHLOROPLASTIC-RELATED"/>
    <property type="match status" value="1"/>
</dbReference>
<keyword evidence="2" id="KW-0472">Membrane</keyword>
<evidence type="ECO:0000313" key="3">
    <source>
        <dbReference type="EMBL" id="KGF97737.1"/>
    </source>
</evidence>
<dbReference type="STRING" id="93057.EU95_0204"/>
<keyword evidence="3" id="KW-0131">Cell cycle</keyword>
<gene>
    <name evidence="3" type="ORF">EU95_0204</name>
</gene>
<keyword evidence="2" id="KW-1133">Transmembrane helix</keyword>
<evidence type="ECO:0000313" key="4">
    <source>
        <dbReference type="Proteomes" id="UP000030355"/>
    </source>
</evidence>
<evidence type="ECO:0000256" key="2">
    <source>
        <dbReference type="SAM" id="Phobius"/>
    </source>
</evidence>
<accession>A0A0A2A762</accession>
<dbReference type="Pfam" id="PF02325">
    <property type="entry name" value="CCB3_YggT"/>
    <property type="match status" value="1"/>
</dbReference>
<dbReference type="AlphaFoldDB" id="A0A0A2A762"/>
<name>A0A0A2A762_PROMR</name>
<dbReference type="OrthoDB" id="47652at2"/>
<keyword evidence="2" id="KW-0812">Transmembrane</keyword>
<dbReference type="RefSeq" id="WP_032521445.1">
    <property type="nucleotide sequence ID" value="NZ_CP138977.1"/>
</dbReference>
<protein>
    <submittedName>
        <fullName evidence="3">Cell division protein YlmG/Ycf19</fullName>
    </submittedName>
</protein>
<dbReference type="Proteomes" id="UP000030355">
    <property type="component" value="Unassembled WGS sequence"/>
</dbReference>
<evidence type="ECO:0000256" key="1">
    <source>
        <dbReference type="ARBA" id="ARBA00010894"/>
    </source>
</evidence>
<organism evidence="3 4">
    <name type="scientific">Prochlorococcus marinus str. MIT 9201</name>
    <dbReference type="NCBI Taxonomy" id="93057"/>
    <lineage>
        <taxon>Bacteria</taxon>
        <taxon>Bacillati</taxon>
        <taxon>Cyanobacteriota</taxon>
        <taxon>Cyanophyceae</taxon>
        <taxon>Synechococcales</taxon>
        <taxon>Prochlorococcaceae</taxon>
        <taxon>Prochlorococcus</taxon>
    </lineage>
</organism>
<dbReference type="GO" id="GO:0051301">
    <property type="term" value="P:cell division"/>
    <property type="evidence" value="ECO:0007669"/>
    <property type="project" value="UniProtKB-KW"/>
</dbReference>
<sequence length="92" mass="10182">MLSEIFAVLGQTLSIYSFILIIRILLTWFPGIDWSNGILSALCSITDPYLNIFRGIIPPIGGFDISSLLAFLLLNVIQNLITNLQYASLGYS</sequence>